<dbReference type="Gene3D" id="3.40.50.620">
    <property type="entry name" value="HUPs"/>
    <property type="match status" value="1"/>
</dbReference>
<dbReference type="EMBL" id="AOIC01000014">
    <property type="protein sequence ID" value="ELY73394.1"/>
    <property type="molecule type" value="Genomic_DNA"/>
</dbReference>
<dbReference type="PATRIC" id="fig|797304.7.peg.296"/>
<name>L9YH16_NATGS</name>
<evidence type="ECO:0000256" key="1">
    <source>
        <dbReference type="ARBA" id="ARBA00008791"/>
    </source>
</evidence>
<gene>
    <name evidence="3" type="ORF">C490_01475</name>
</gene>
<reference evidence="3 4" key="1">
    <citation type="journal article" date="2014" name="PLoS Genet.">
        <title>Phylogenetically driven sequencing of extremely halophilic archaea reveals strategies for static and dynamic osmo-response.</title>
        <authorList>
            <person name="Becker E.A."/>
            <person name="Seitzer P.M."/>
            <person name="Tritt A."/>
            <person name="Larsen D."/>
            <person name="Krusor M."/>
            <person name="Yao A.I."/>
            <person name="Wu D."/>
            <person name="Madern D."/>
            <person name="Eisen J.A."/>
            <person name="Darling A.E."/>
            <person name="Facciotti M.T."/>
        </authorList>
    </citation>
    <scope>NUCLEOTIDE SEQUENCE [LARGE SCALE GENOMIC DNA]</scope>
    <source>
        <strain evidence="3 4">SP2</strain>
    </source>
</reference>
<dbReference type="InterPro" id="IPR014729">
    <property type="entry name" value="Rossmann-like_a/b/a_fold"/>
</dbReference>
<evidence type="ECO:0000313" key="4">
    <source>
        <dbReference type="Proteomes" id="UP000011613"/>
    </source>
</evidence>
<dbReference type="Proteomes" id="UP000011613">
    <property type="component" value="Unassembled WGS sequence"/>
</dbReference>
<dbReference type="AlphaFoldDB" id="L9YH16"/>
<feature type="domain" description="UspA" evidence="2">
    <location>
        <begin position="7"/>
        <end position="152"/>
    </location>
</feature>
<comment type="caution">
    <text evidence="3">The sequence shown here is derived from an EMBL/GenBank/DDBJ whole genome shotgun (WGS) entry which is preliminary data.</text>
</comment>
<dbReference type="Pfam" id="PF00582">
    <property type="entry name" value="Usp"/>
    <property type="match status" value="1"/>
</dbReference>
<dbReference type="SUPFAM" id="SSF52402">
    <property type="entry name" value="Adenine nucleotide alpha hydrolases-like"/>
    <property type="match status" value="1"/>
</dbReference>
<protein>
    <submittedName>
        <fullName evidence="3">Stress response protein</fullName>
    </submittedName>
</protein>
<dbReference type="InterPro" id="IPR006015">
    <property type="entry name" value="Universal_stress_UspA"/>
</dbReference>
<dbReference type="CDD" id="cd00293">
    <property type="entry name" value="USP-like"/>
    <property type="match status" value="1"/>
</dbReference>
<evidence type="ECO:0000313" key="3">
    <source>
        <dbReference type="EMBL" id="ELY73394.1"/>
    </source>
</evidence>
<dbReference type="PIRSF" id="PIRSF006276">
    <property type="entry name" value="UspA"/>
    <property type="match status" value="1"/>
</dbReference>
<proteinExistence type="inferred from homology"/>
<dbReference type="PANTHER" id="PTHR46268:SF6">
    <property type="entry name" value="UNIVERSAL STRESS PROTEIN UP12"/>
    <property type="match status" value="1"/>
</dbReference>
<dbReference type="PANTHER" id="PTHR46268">
    <property type="entry name" value="STRESS RESPONSE PROTEIN NHAX"/>
    <property type="match status" value="1"/>
</dbReference>
<dbReference type="PRINTS" id="PR01438">
    <property type="entry name" value="UNVRSLSTRESS"/>
</dbReference>
<organism evidence="3 4">
    <name type="scientific">Natronobacterium gregoryi (strain ATCC 43098 / DSM 3393 / CCM 3738 / CIP 104747 / IAM 13177 / JCM 8860 / NBRC 102187 / NCIMB 2189 / SP2)</name>
    <dbReference type="NCBI Taxonomy" id="797304"/>
    <lineage>
        <taxon>Archaea</taxon>
        <taxon>Methanobacteriati</taxon>
        <taxon>Methanobacteriota</taxon>
        <taxon>Stenosarchaea group</taxon>
        <taxon>Halobacteria</taxon>
        <taxon>Halobacteriales</taxon>
        <taxon>Natrialbaceae</taxon>
        <taxon>Natronobacterium</taxon>
    </lineage>
</organism>
<evidence type="ECO:0000259" key="2">
    <source>
        <dbReference type="Pfam" id="PF00582"/>
    </source>
</evidence>
<accession>L9YH16</accession>
<comment type="similarity">
    <text evidence="1">Belongs to the universal stress protein A family.</text>
</comment>
<dbReference type="InterPro" id="IPR006016">
    <property type="entry name" value="UspA"/>
</dbReference>
<sequence>MCRSIQMYDRILVPTDGSEAAAIATEEAVELAELNDAELHVLYVIEPIPLGKFAAGAEPASAEWDDVVDEQRTEGEDATASVAALADDHDVDVVEAIEHGQPNEQILGYADEHGIDAIVMGTHGRSGAGRLVVGSVTEKVVRKSDVPVLTIRKS</sequence>